<dbReference type="RefSeq" id="WP_249248750.1">
    <property type="nucleotide sequence ID" value="NZ_JAKIKT010000003.1"/>
</dbReference>
<feature type="region of interest" description="Disordered" evidence="1">
    <location>
        <begin position="258"/>
        <end position="292"/>
    </location>
</feature>
<dbReference type="NCBIfam" id="NF033429">
    <property type="entry name" value="ImuA_translesion"/>
    <property type="match status" value="1"/>
</dbReference>
<sequence>MSAYSLNQLLERQDLWLGQQWQQADKASGYSTGFAELDVMLADGGWPEHGVCQLFVSHPGQGEMGLLLPLLRQLTAADLGDDRHILLVGGEFQPGSQYLVQQGVDIERLLWVNTQDKSEQLWALEQGISSDACHLVIGWADSLSISQARRLQLACEKHGVLTILLMPLSQQEEPHPVTLKLSLTQQAGQTAKSSEQQLKVLKRRGGWPATPLWLDLFSPQLQFALQSLGLSGGYAESVSHLALSKQVSIESHHACLSPAGKDRVSTTQLKAHTQPQTNSSSHSAQLLQGPWQSADTESANANIIGLHQS</sequence>
<dbReference type="SUPFAM" id="SSF52540">
    <property type="entry name" value="P-loop containing nucleoside triphosphate hydrolases"/>
    <property type="match status" value="1"/>
</dbReference>
<dbReference type="Gene3D" id="3.40.50.300">
    <property type="entry name" value="P-loop containing nucleotide triphosphate hydrolases"/>
    <property type="match status" value="1"/>
</dbReference>
<dbReference type="EMBL" id="JAKIKT010000003">
    <property type="protein sequence ID" value="MCL2914021.1"/>
    <property type="molecule type" value="Genomic_DNA"/>
</dbReference>
<proteinExistence type="predicted"/>
<reference evidence="2 3" key="1">
    <citation type="submission" date="2022-01" db="EMBL/GenBank/DDBJ databases">
        <title>Whole genome-based taxonomy of the Shewanellaceae.</title>
        <authorList>
            <person name="Martin-Rodriguez A.J."/>
        </authorList>
    </citation>
    <scope>NUCLEOTIDE SEQUENCE [LARGE SCALE GENOMIC DNA]</scope>
    <source>
        <strain evidence="2 3">DSM 21332</strain>
    </source>
</reference>
<dbReference type="Proteomes" id="UP001202831">
    <property type="component" value="Unassembled WGS sequence"/>
</dbReference>
<feature type="compositionally biased region" description="Polar residues" evidence="1">
    <location>
        <begin position="265"/>
        <end position="292"/>
    </location>
</feature>
<organism evidence="2 3">
    <name type="scientific">Shewanella corallii</name>
    <dbReference type="NCBI Taxonomy" id="560080"/>
    <lineage>
        <taxon>Bacteria</taxon>
        <taxon>Pseudomonadati</taxon>
        <taxon>Pseudomonadota</taxon>
        <taxon>Gammaproteobacteria</taxon>
        <taxon>Alteromonadales</taxon>
        <taxon>Shewanellaceae</taxon>
        <taxon>Shewanella</taxon>
    </lineage>
</organism>
<evidence type="ECO:0000313" key="2">
    <source>
        <dbReference type="EMBL" id="MCL2914021.1"/>
    </source>
</evidence>
<evidence type="ECO:0000313" key="3">
    <source>
        <dbReference type="Proteomes" id="UP001202831"/>
    </source>
</evidence>
<evidence type="ECO:0000256" key="1">
    <source>
        <dbReference type="SAM" id="MobiDB-lite"/>
    </source>
</evidence>
<dbReference type="InterPro" id="IPR027417">
    <property type="entry name" value="P-loop_NTPase"/>
</dbReference>
<keyword evidence="3" id="KW-1185">Reference proteome</keyword>
<accession>A0ABT0N6D8</accession>
<dbReference type="InterPro" id="IPR047610">
    <property type="entry name" value="ImuA_translesion"/>
</dbReference>
<comment type="caution">
    <text evidence="2">The sequence shown here is derived from an EMBL/GenBank/DDBJ whole genome shotgun (WGS) entry which is preliminary data.</text>
</comment>
<gene>
    <name evidence="2" type="primary">imuA</name>
    <name evidence="2" type="ORF">L2725_09495</name>
</gene>
<name>A0ABT0N6D8_9GAMM</name>
<protein>
    <submittedName>
        <fullName evidence="2">Translesion DNA synthesis-associated protein ImuA</fullName>
    </submittedName>
</protein>